<dbReference type="InterPro" id="IPR001647">
    <property type="entry name" value="HTH_TetR"/>
</dbReference>
<dbReference type="PRINTS" id="PR00455">
    <property type="entry name" value="HTHTETR"/>
</dbReference>
<dbReference type="PANTHER" id="PTHR30055:SF241">
    <property type="entry name" value="TRANSCRIPTIONAL REGULATORY PROTEIN"/>
    <property type="match status" value="1"/>
</dbReference>
<comment type="caution">
    <text evidence="4">The sequence shown here is derived from an EMBL/GenBank/DDBJ whole genome shotgun (WGS) entry which is preliminary data.</text>
</comment>
<organism evidence="4 5">
    <name type="scientific">Microbacterium laevaniformans</name>
    <dbReference type="NCBI Taxonomy" id="36807"/>
    <lineage>
        <taxon>Bacteria</taxon>
        <taxon>Bacillati</taxon>
        <taxon>Actinomycetota</taxon>
        <taxon>Actinomycetes</taxon>
        <taxon>Micrococcales</taxon>
        <taxon>Microbacteriaceae</taxon>
        <taxon>Microbacterium</taxon>
    </lineage>
</organism>
<dbReference type="PANTHER" id="PTHR30055">
    <property type="entry name" value="HTH-TYPE TRANSCRIPTIONAL REGULATOR RUTR"/>
    <property type="match status" value="1"/>
</dbReference>
<dbReference type="PATRIC" id="fig|36807.3.peg.1069"/>
<sequence>MTDIADHTDAARPTSQRREQTRARLLDAAHEVFSEVGMDAASVEAICERAGFTRGAFYSNFETKDELFLALVTRLSDAKLDAVESRVQRLSADGQIDISDLVGHLGAPFGEEMDPHLLTEIRAQALRDQRLAEAFLTLQRRVLERIEGFLQHIVATYALTLRMPVRDAARVLLDVSNETCTTATLEGKSSDSITDDLRRRIEALVPALVSDGGAAAFRS</sequence>
<evidence type="ECO:0000313" key="5">
    <source>
        <dbReference type="Proteomes" id="UP000075357"/>
    </source>
</evidence>
<gene>
    <name evidence="4" type="primary">acrR</name>
    <name evidence="4" type="ORF">Mlaev_01040</name>
</gene>
<dbReference type="PROSITE" id="PS50977">
    <property type="entry name" value="HTH_TETR_2"/>
    <property type="match status" value="1"/>
</dbReference>
<feature type="domain" description="HTH tetR-type" evidence="3">
    <location>
        <begin position="19"/>
        <end position="79"/>
    </location>
</feature>
<dbReference type="RefSeq" id="WP_061682480.1">
    <property type="nucleotide sequence ID" value="NZ_LRAD01000026.1"/>
</dbReference>
<dbReference type="InterPro" id="IPR009057">
    <property type="entry name" value="Homeodomain-like_sf"/>
</dbReference>
<evidence type="ECO:0000256" key="2">
    <source>
        <dbReference type="PROSITE-ProRule" id="PRU00335"/>
    </source>
</evidence>
<name>A0A150HF87_9MICO</name>
<dbReference type="SUPFAM" id="SSF46689">
    <property type="entry name" value="Homeodomain-like"/>
    <property type="match status" value="1"/>
</dbReference>
<dbReference type="EMBL" id="LRAD01000026">
    <property type="protein sequence ID" value="KXZ60789.1"/>
    <property type="molecule type" value="Genomic_DNA"/>
</dbReference>
<protein>
    <submittedName>
        <fullName evidence="4">HTH-type transcriptional regulator AcrR</fullName>
    </submittedName>
</protein>
<dbReference type="Proteomes" id="UP000075357">
    <property type="component" value="Unassembled WGS sequence"/>
</dbReference>
<dbReference type="InterPro" id="IPR050109">
    <property type="entry name" value="HTH-type_TetR-like_transc_reg"/>
</dbReference>
<proteinExistence type="predicted"/>
<evidence type="ECO:0000259" key="3">
    <source>
        <dbReference type="PROSITE" id="PS50977"/>
    </source>
</evidence>
<dbReference type="Pfam" id="PF00440">
    <property type="entry name" value="TetR_N"/>
    <property type="match status" value="1"/>
</dbReference>
<dbReference type="GO" id="GO:0003700">
    <property type="term" value="F:DNA-binding transcription factor activity"/>
    <property type="evidence" value="ECO:0007669"/>
    <property type="project" value="TreeGrafter"/>
</dbReference>
<evidence type="ECO:0000313" key="4">
    <source>
        <dbReference type="EMBL" id="KXZ60789.1"/>
    </source>
</evidence>
<dbReference type="GO" id="GO:0000976">
    <property type="term" value="F:transcription cis-regulatory region binding"/>
    <property type="evidence" value="ECO:0007669"/>
    <property type="project" value="TreeGrafter"/>
</dbReference>
<dbReference type="Gene3D" id="1.10.357.10">
    <property type="entry name" value="Tetracycline Repressor, domain 2"/>
    <property type="match status" value="1"/>
</dbReference>
<evidence type="ECO:0000256" key="1">
    <source>
        <dbReference type="ARBA" id="ARBA00023125"/>
    </source>
</evidence>
<keyword evidence="1 2" id="KW-0238">DNA-binding</keyword>
<reference evidence="4 5" key="1">
    <citation type="submission" date="2016-01" db="EMBL/GenBank/DDBJ databases">
        <title>Draft genome sequences of Microbacterium laevaniformans LCDC 91-0039 and the type strain of Microbacterium hominis LCDC 84-209.</title>
        <authorList>
            <person name="Bernier A.-M."/>
            <person name="Bernard K."/>
        </authorList>
    </citation>
    <scope>NUCLEOTIDE SEQUENCE [LARGE SCALE GENOMIC DNA]</scope>
    <source>
        <strain evidence="4 5">LCDC 91-0039</strain>
    </source>
</reference>
<dbReference type="STRING" id="36807.Mlaev_01040"/>
<dbReference type="AlphaFoldDB" id="A0A150HF87"/>
<feature type="DNA-binding region" description="H-T-H motif" evidence="2">
    <location>
        <begin position="42"/>
        <end position="61"/>
    </location>
</feature>
<accession>A0A150HF87</accession>
<keyword evidence="5" id="KW-1185">Reference proteome</keyword>